<dbReference type="PANTHER" id="PTHR16777">
    <property type="entry name" value="PROTEIN ECT2"/>
    <property type="match status" value="1"/>
</dbReference>
<proteinExistence type="predicted"/>
<sequence length="295" mass="34167">MSSSVIFSPTKRVRLRKVCVVGDPSDSDIAVINILKDQYECDVFRSETGKEYYNDDDMVFFLNLVSSINGNPKKIIGPAVIRSRSEAHADLFAPRPSRPLYCEIMKDISIVMGGDIKDKRKYVDSVHFMGGHARKEQLVTLGQYVLLPSWVSDCWEHRDDIHFDVLSEHMVRIHLFNYILVFMKFENYRRLTHSFTILFSRANNMRQLNDDHIAHLTLFNDVDRVPRTFIRDVLAYSICGTSGWSRIDKKNVRLMLFNDVILVCMIREEEAKKGTLSRLTRQASLASLRMEPKKP</sequence>
<dbReference type="Proteomes" id="UP000095283">
    <property type="component" value="Unplaced"/>
</dbReference>
<dbReference type="GO" id="GO:0005634">
    <property type="term" value="C:nucleus"/>
    <property type="evidence" value="ECO:0007669"/>
    <property type="project" value="InterPro"/>
</dbReference>
<evidence type="ECO:0000313" key="2">
    <source>
        <dbReference type="WBParaSite" id="Hba_07056"/>
    </source>
</evidence>
<accession>A0A1I7WPI0</accession>
<dbReference type="GO" id="GO:0005938">
    <property type="term" value="C:cell cortex"/>
    <property type="evidence" value="ECO:0007669"/>
    <property type="project" value="TreeGrafter"/>
</dbReference>
<dbReference type="InterPro" id="IPR026817">
    <property type="entry name" value="Ect2"/>
</dbReference>
<dbReference type="WBParaSite" id="Hba_07056">
    <property type="protein sequence ID" value="Hba_07056"/>
    <property type="gene ID" value="Hba_07056"/>
</dbReference>
<evidence type="ECO:0000313" key="1">
    <source>
        <dbReference type="Proteomes" id="UP000095283"/>
    </source>
</evidence>
<dbReference type="GO" id="GO:2000431">
    <property type="term" value="P:regulation of cytokinesis, actomyosin contractile ring assembly"/>
    <property type="evidence" value="ECO:0007669"/>
    <property type="project" value="InterPro"/>
</dbReference>
<keyword evidence="1" id="KW-1185">Reference proteome</keyword>
<dbReference type="GO" id="GO:0005085">
    <property type="term" value="F:guanyl-nucleotide exchange factor activity"/>
    <property type="evidence" value="ECO:0007669"/>
    <property type="project" value="InterPro"/>
</dbReference>
<organism evidence="1 2">
    <name type="scientific">Heterorhabditis bacteriophora</name>
    <name type="common">Entomopathogenic nematode worm</name>
    <dbReference type="NCBI Taxonomy" id="37862"/>
    <lineage>
        <taxon>Eukaryota</taxon>
        <taxon>Metazoa</taxon>
        <taxon>Ecdysozoa</taxon>
        <taxon>Nematoda</taxon>
        <taxon>Chromadorea</taxon>
        <taxon>Rhabditida</taxon>
        <taxon>Rhabditina</taxon>
        <taxon>Rhabditomorpha</taxon>
        <taxon>Strongyloidea</taxon>
        <taxon>Heterorhabditidae</taxon>
        <taxon>Heterorhabditis</taxon>
    </lineage>
</organism>
<protein>
    <submittedName>
        <fullName evidence="2">BRCT domain-containing protein</fullName>
    </submittedName>
</protein>
<dbReference type="PANTHER" id="PTHR16777:SF2">
    <property type="entry name" value="PROTEIN ECT2"/>
    <property type="match status" value="1"/>
</dbReference>
<dbReference type="AlphaFoldDB" id="A0A1I7WPI0"/>
<dbReference type="GO" id="GO:0005096">
    <property type="term" value="F:GTPase activator activity"/>
    <property type="evidence" value="ECO:0007669"/>
    <property type="project" value="InterPro"/>
</dbReference>
<reference evidence="2" key="1">
    <citation type="submission" date="2016-11" db="UniProtKB">
        <authorList>
            <consortium name="WormBaseParasite"/>
        </authorList>
    </citation>
    <scope>IDENTIFICATION</scope>
</reference>
<name>A0A1I7WPI0_HETBA</name>
<dbReference type="GO" id="GO:0000281">
    <property type="term" value="P:mitotic cytokinesis"/>
    <property type="evidence" value="ECO:0007669"/>
    <property type="project" value="TreeGrafter"/>
</dbReference>
<dbReference type="GO" id="GO:0007399">
    <property type="term" value="P:nervous system development"/>
    <property type="evidence" value="ECO:0007669"/>
    <property type="project" value="TreeGrafter"/>
</dbReference>